<reference evidence="16" key="1">
    <citation type="submission" date="2015-03" db="EMBL/GenBank/DDBJ databases">
        <authorList>
            <person name="Urmite Genomes"/>
        </authorList>
    </citation>
    <scope>NUCLEOTIDE SEQUENCE [LARGE SCALE GENOMIC DNA]</scope>
    <source>
        <strain evidence="16">Arc-Hr</strain>
    </source>
</reference>
<dbReference type="NCBIfam" id="NF003169">
    <property type="entry name" value="PRK04156.1"/>
    <property type="match status" value="1"/>
</dbReference>
<dbReference type="GO" id="GO:0004818">
    <property type="term" value="F:glutamate-tRNA ligase activity"/>
    <property type="evidence" value="ECO:0007669"/>
    <property type="project" value="UniProtKB-UniRule"/>
</dbReference>
<dbReference type="InterPro" id="IPR020056">
    <property type="entry name" value="Rbsml_bL25/Gln-tRNA_synth_N"/>
</dbReference>
<feature type="short sequence motif" description="'HIGH' region" evidence="10">
    <location>
        <begin position="114"/>
        <end position="124"/>
    </location>
</feature>
<dbReference type="Gene3D" id="3.40.50.620">
    <property type="entry name" value="HUPs"/>
    <property type="match status" value="1"/>
</dbReference>
<dbReference type="Pfam" id="PF00749">
    <property type="entry name" value="tRNA-synt_1c"/>
    <property type="match status" value="1"/>
</dbReference>
<dbReference type="NCBIfam" id="TIGR00463">
    <property type="entry name" value="gltX_arch"/>
    <property type="match status" value="1"/>
</dbReference>
<dbReference type="GO" id="GO:0043604">
    <property type="term" value="P:amide biosynthetic process"/>
    <property type="evidence" value="ECO:0007669"/>
    <property type="project" value="TreeGrafter"/>
</dbReference>
<dbReference type="EC" id="6.1.1.17" evidence="10"/>
<dbReference type="PRINTS" id="PR00987">
    <property type="entry name" value="TRNASYNTHGLU"/>
</dbReference>
<dbReference type="AlphaFoldDB" id="A0A0D6JNQ6"/>
<dbReference type="PANTHER" id="PTHR43097:SF5">
    <property type="entry name" value="GLUTAMATE--TRNA LIGASE"/>
    <property type="match status" value="1"/>
</dbReference>
<evidence type="ECO:0000256" key="5">
    <source>
        <dbReference type="ARBA" id="ARBA00022741"/>
    </source>
</evidence>
<comment type="subcellular location">
    <subcellularLocation>
        <location evidence="1 10">Cytoplasm</location>
    </subcellularLocation>
</comment>
<dbReference type="Proteomes" id="UP000198902">
    <property type="component" value="Unassembled WGS sequence"/>
</dbReference>
<dbReference type="InterPro" id="IPR011035">
    <property type="entry name" value="Ribosomal_bL25/Gln-tRNA_synth"/>
</dbReference>
<evidence type="ECO:0000313" key="16">
    <source>
        <dbReference type="Proteomes" id="UP000198902"/>
    </source>
</evidence>
<dbReference type="Pfam" id="PF20974">
    <property type="entry name" value="tRNA-synt_1c_C2"/>
    <property type="match status" value="1"/>
</dbReference>
<keyword evidence="3 10" id="KW-0963">Cytoplasm</keyword>
<gene>
    <name evidence="15" type="primary">glnS</name>
    <name evidence="10" type="synonym">gltX</name>
    <name evidence="15" type="ORF">BN996_00993</name>
</gene>
<evidence type="ECO:0000256" key="1">
    <source>
        <dbReference type="ARBA" id="ARBA00004496"/>
    </source>
</evidence>
<evidence type="ECO:0000259" key="12">
    <source>
        <dbReference type="Pfam" id="PF00749"/>
    </source>
</evidence>
<accession>A0A0D6JNQ6</accession>
<keyword evidence="4 10" id="KW-0436">Ligase</keyword>
<dbReference type="InterPro" id="IPR014729">
    <property type="entry name" value="Rossmann-like_a/b/a_fold"/>
</dbReference>
<evidence type="ECO:0000259" key="14">
    <source>
        <dbReference type="Pfam" id="PF20974"/>
    </source>
</evidence>
<dbReference type="SUPFAM" id="SSF50715">
    <property type="entry name" value="Ribosomal protein L25-like"/>
    <property type="match status" value="1"/>
</dbReference>
<comment type="similarity">
    <text evidence="2 10">Belongs to the class-I aminoacyl-tRNA synthetase family. Glutamate--tRNA ligase type 2 subfamily.</text>
</comment>
<dbReference type="InterPro" id="IPR020058">
    <property type="entry name" value="Glu/Gln-tRNA-synth_Ib_cat-dom"/>
</dbReference>
<keyword evidence="16" id="KW-1185">Reference proteome</keyword>
<dbReference type="OrthoDB" id="10470at2157"/>
<evidence type="ECO:0000256" key="8">
    <source>
        <dbReference type="ARBA" id="ARBA00023146"/>
    </source>
</evidence>
<organism evidence="15 16">
    <name type="scientific">Haloferax massiliensis</name>
    <dbReference type="NCBI Taxonomy" id="1476858"/>
    <lineage>
        <taxon>Archaea</taxon>
        <taxon>Methanobacteriati</taxon>
        <taxon>Methanobacteriota</taxon>
        <taxon>Stenosarchaea group</taxon>
        <taxon>Halobacteria</taxon>
        <taxon>Halobacteriales</taxon>
        <taxon>Haloferacaceae</taxon>
        <taxon>Haloferax</taxon>
    </lineage>
</organism>
<evidence type="ECO:0000256" key="7">
    <source>
        <dbReference type="ARBA" id="ARBA00022917"/>
    </source>
</evidence>
<name>A0A0D6JNQ6_9EURY</name>
<evidence type="ECO:0000256" key="9">
    <source>
        <dbReference type="ARBA" id="ARBA00048351"/>
    </source>
</evidence>
<evidence type="ECO:0000256" key="6">
    <source>
        <dbReference type="ARBA" id="ARBA00022840"/>
    </source>
</evidence>
<feature type="region of interest" description="Disordered" evidence="11">
    <location>
        <begin position="433"/>
        <end position="454"/>
    </location>
</feature>
<evidence type="ECO:0000313" key="15">
    <source>
        <dbReference type="EMBL" id="CQR49531.1"/>
    </source>
</evidence>
<dbReference type="InterPro" id="IPR000924">
    <property type="entry name" value="Glu/Gln-tRNA-synth"/>
</dbReference>
<dbReference type="GO" id="GO:0005524">
    <property type="term" value="F:ATP binding"/>
    <property type="evidence" value="ECO:0007669"/>
    <property type="project" value="UniProtKB-UniRule"/>
</dbReference>
<dbReference type="RefSeq" id="WP_089777432.1">
    <property type="nucleotide sequence ID" value="NZ_CABLRR010000002.1"/>
</dbReference>
<evidence type="ECO:0000256" key="11">
    <source>
        <dbReference type="SAM" id="MobiDB-lite"/>
    </source>
</evidence>
<evidence type="ECO:0000256" key="3">
    <source>
        <dbReference type="ARBA" id="ARBA00022490"/>
    </source>
</evidence>
<dbReference type="Gene3D" id="2.40.240.10">
    <property type="entry name" value="Ribosomal Protein L25, Chain P"/>
    <property type="match status" value="1"/>
</dbReference>
<evidence type="ECO:0000256" key="4">
    <source>
        <dbReference type="ARBA" id="ARBA00022598"/>
    </source>
</evidence>
<keyword evidence="7 10" id="KW-0648">Protein biosynthesis</keyword>
<sequence>MDDELRERIEREAEKHALLNAVKHDSDADVGAIMGPLMGENPDFRQHGGEIPGLIGPVVAEVNRLSADEKRERLEELAPEELAEMEAEEEADDALLPDLPNAEEYDEVRMRAAPNPNGPWHLGHARMPAVIGTYKEMYDGSFLVRFDDTDPETKRPDLTAYDAILDDIDYLGFEPDDVIRASDRVETYYDYARELIEMGGAYTCSCSGEEFSNLKNDGKPCPHRDKDAETTREEFEGMVAGEYSSGEMVLRVKTDIEHKNPALRDWVAFRMIDTPHPREEAADYRAWPMLDFQSGVDDHLTGVTHIIRGIDLQDSAKRQQFVYDYFGWDYPEIVHWGHVQVDAYDVKMSTSSIKELIDAGEVEGWDDPRVPTIKSLRRRGIRGQAIVDAMVGLGTSTSNVDLSMSTVYANNRDLVDDETDRYFLVRDGEEFAVEGGPDSAHPPLHPSFEERGTRGIPVGDSVRLESGDVPAEGERVWLKGFGAVRREGDSLVATGDDLDVVREGDVAVIHWVPTDGVSVRMRTMDGDVTGVAEPDFGDVPEDELVQFERVGFVRVDDRGDDETVVYFAHK</sequence>
<evidence type="ECO:0000256" key="2">
    <source>
        <dbReference type="ARBA" id="ARBA00008927"/>
    </source>
</evidence>
<proteinExistence type="inferred from homology"/>
<keyword evidence="6 10" id="KW-0067">ATP-binding</keyword>
<feature type="domain" description="Glutamyl/glutaminyl-tRNA synthetase class Ib catalytic" evidence="12">
    <location>
        <begin position="107"/>
        <end position="409"/>
    </location>
</feature>
<keyword evidence="5 10" id="KW-0547">Nucleotide-binding</keyword>
<comment type="catalytic activity">
    <reaction evidence="9 10">
        <text>tRNA(Glu) + L-glutamate + ATP = L-glutamyl-tRNA(Glu) + AMP + diphosphate</text>
        <dbReference type="Rhea" id="RHEA:23540"/>
        <dbReference type="Rhea" id="RHEA-COMP:9663"/>
        <dbReference type="Rhea" id="RHEA-COMP:9680"/>
        <dbReference type="ChEBI" id="CHEBI:29985"/>
        <dbReference type="ChEBI" id="CHEBI:30616"/>
        <dbReference type="ChEBI" id="CHEBI:33019"/>
        <dbReference type="ChEBI" id="CHEBI:78442"/>
        <dbReference type="ChEBI" id="CHEBI:78520"/>
        <dbReference type="ChEBI" id="CHEBI:456215"/>
        <dbReference type="EC" id="6.1.1.17"/>
    </reaction>
</comment>
<dbReference type="HAMAP" id="MF_02076">
    <property type="entry name" value="Glu_tRNA_synth_type2"/>
    <property type="match status" value="1"/>
</dbReference>
<dbReference type="InterPro" id="IPR004526">
    <property type="entry name" value="Glu-tRNA-synth_arc/euk"/>
</dbReference>
<feature type="domain" description="tRNA synthetases class I (E and Q) anti-codon binding" evidence="14">
    <location>
        <begin position="508"/>
        <end position="556"/>
    </location>
</feature>
<dbReference type="InterPro" id="IPR050132">
    <property type="entry name" value="Gln/Glu-tRNA_Ligase"/>
</dbReference>
<protein>
    <recommendedName>
        <fullName evidence="10">Glutamate--tRNA ligase</fullName>
        <ecNumber evidence="10">6.1.1.17</ecNumber>
    </recommendedName>
    <alternativeName>
        <fullName evidence="10">Glutamyl-tRNA synthetase</fullName>
        <shortName evidence="10">GluRS</shortName>
    </alternativeName>
</protein>
<dbReference type="SUPFAM" id="SSF52374">
    <property type="entry name" value="Nucleotidylyl transferase"/>
    <property type="match status" value="1"/>
</dbReference>
<keyword evidence="8 10" id="KW-0030">Aminoacyl-tRNA synthetase</keyword>
<feature type="domain" description="Glutamyl/glutaminyl-tRNA synthetase class Ib anti-codon binding" evidence="13">
    <location>
        <begin position="420"/>
        <end position="489"/>
    </location>
</feature>
<dbReference type="EMBL" id="CSTE01000002">
    <property type="protein sequence ID" value="CQR49531.1"/>
    <property type="molecule type" value="Genomic_DNA"/>
</dbReference>
<dbReference type="PANTHER" id="PTHR43097">
    <property type="entry name" value="GLUTAMINE-TRNA LIGASE"/>
    <property type="match status" value="1"/>
</dbReference>
<dbReference type="InterPro" id="IPR020059">
    <property type="entry name" value="Glu/Gln-tRNA-synth_Ib_codon-bd"/>
</dbReference>
<comment type="function">
    <text evidence="10">Catalyzes the attachment of glutamate to tRNA(Glu) in a two-step reaction: glutamate is first activated by ATP to form Glu-AMP and then transferred to the acceptor end of tRNA(Glu).</text>
</comment>
<dbReference type="Gene3D" id="2.40.240.100">
    <property type="match status" value="1"/>
</dbReference>
<dbReference type="GO" id="GO:0006424">
    <property type="term" value="P:glutamyl-tRNA aminoacylation"/>
    <property type="evidence" value="ECO:0007669"/>
    <property type="project" value="UniProtKB-UniRule"/>
</dbReference>
<dbReference type="InterPro" id="IPR049437">
    <property type="entry name" value="tRNA-synt_1c_C2"/>
</dbReference>
<evidence type="ECO:0000256" key="10">
    <source>
        <dbReference type="HAMAP-Rule" id="MF_02076"/>
    </source>
</evidence>
<dbReference type="GO" id="GO:0005829">
    <property type="term" value="C:cytosol"/>
    <property type="evidence" value="ECO:0007669"/>
    <property type="project" value="TreeGrafter"/>
</dbReference>
<dbReference type="Pfam" id="PF03950">
    <property type="entry name" value="tRNA-synt_1c_C"/>
    <property type="match status" value="1"/>
</dbReference>
<evidence type="ECO:0000259" key="13">
    <source>
        <dbReference type="Pfam" id="PF03950"/>
    </source>
</evidence>